<evidence type="ECO:0000256" key="4">
    <source>
        <dbReference type="ARBA" id="ARBA00022989"/>
    </source>
</evidence>
<feature type="transmembrane region" description="Helical" evidence="6">
    <location>
        <begin position="182"/>
        <end position="199"/>
    </location>
</feature>
<accession>A0A7C5Y571</accession>
<feature type="transmembrane region" description="Helical" evidence="6">
    <location>
        <begin position="7"/>
        <end position="26"/>
    </location>
</feature>
<dbReference type="InterPro" id="IPR037185">
    <property type="entry name" value="EmrE-like"/>
</dbReference>
<evidence type="ECO:0000259" key="7">
    <source>
        <dbReference type="Pfam" id="PF00892"/>
    </source>
</evidence>
<dbReference type="EMBL" id="DRXW01000028">
    <property type="protein sequence ID" value="HHR33388.1"/>
    <property type="molecule type" value="Genomic_DNA"/>
</dbReference>
<feature type="transmembrane region" description="Helical" evidence="6">
    <location>
        <begin position="65"/>
        <end position="86"/>
    </location>
</feature>
<dbReference type="Gene3D" id="1.10.3730.20">
    <property type="match status" value="1"/>
</dbReference>
<name>A0A7C5Y571_9BACT</name>
<proteinExistence type="predicted"/>
<dbReference type="GO" id="GO:0005886">
    <property type="term" value="C:plasma membrane"/>
    <property type="evidence" value="ECO:0007669"/>
    <property type="project" value="UniProtKB-SubCell"/>
</dbReference>
<protein>
    <submittedName>
        <fullName evidence="8">DMT family transporter</fullName>
    </submittedName>
</protein>
<feature type="transmembrane region" description="Helical" evidence="6">
    <location>
        <begin position="271"/>
        <end position="292"/>
    </location>
</feature>
<dbReference type="InterPro" id="IPR050638">
    <property type="entry name" value="AA-Vitamin_Transporters"/>
</dbReference>
<feature type="domain" description="EamA" evidence="7">
    <location>
        <begin position="4"/>
        <end position="137"/>
    </location>
</feature>
<dbReference type="PANTHER" id="PTHR32322:SF18">
    <property type="entry name" value="S-ADENOSYLMETHIONINE_S-ADENOSYLHOMOCYSTEINE TRANSPORTER"/>
    <property type="match status" value="1"/>
</dbReference>
<feature type="transmembrane region" description="Helical" evidence="6">
    <location>
        <begin position="98"/>
        <end position="115"/>
    </location>
</feature>
<feature type="transmembrane region" description="Helical" evidence="6">
    <location>
        <begin position="243"/>
        <end position="265"/>
    </location>
</feature>
<sequence length="297" mass="34107">MEQMGHFNLVLLVLVWGSYYISNRLALRTFSVTFTGVFIRLAVFFIMIIYMYLKKELKTLFKVENVFPRLVVIGLLGFLLDYTAFIGFKYSTASKGSILLRSDVLFSTLIGIALGQRVNLSELLIVVTMLFGVFLVSGQSLGDLSFQYGDMFFLLSALFISLNAFVIRSVQTDKKNPVSDNVIAFYNNFFTLVFFLLFSGRNIKFSEFSGISLNISFLGLLLASIFQFLIYVFYYYSLRRYPVWLVRSILLLMPVYVSIFSVLFLKERLTFVQIVGMVIILCCAFMLTKILYKSEVK</sequence>
<organism evidence="8">
    <name type="scientific">Fervidobacterium nodosum</name>
    <dbReference type="NCBI Taxonomy" id="2424"/>
    <lineage>
        <taxon>Bacteria</taxon>
        <taxon>Thermotogati</taxon>
        <taxon>Thermotogota</taxon>
        <taxon>Thermotogae</taxon>
        <taxon>Thermotogales</taxon>
        <taxon>Fervidobacteriaceae</taxon>
        <taxon>Fervidobacterium</taxon>
    </lineage>
</organism>
<keyword evidence="3 6" id="KW-0812">Transmembrane</keyword>
<dbReference type="PANTHER" id="PTHR32322">
    <property type="entry name" value="INNER MEMBRANE TRANSPORTER"/>
    <property type="match status" value="1"/>
</dbReference>
<reference evidence="8" key="1">
    <citation type="journal article" date="2020" name="mSystems">
        <title>Genome- and Community-Level Interaction Insights into Carbon Utilization and Element Cycling Functions of Hydrothermarchaeota in Hydrothermal Sediment.</title>
        <authorList>
            <person name="Zhou Z."/>
            <person name="Liu Y."/>
            <person name="Xu W."/>
            <person name="Pan J."/>
            <person name="Luo Z.H."/>
            <person name="Li M."/>
        </authorList>
    </citation>
    <scope>NUCLEOTIDE SEQUENCE [LARGE SCALE GENOMIC DNA]</scope>
    <source>
        <strain evidence="8">SpSt-1088</strain>
    </source>
</reference>
<evidence type="ECO:0000256" key="1">
    <source>
        <dbReference type="ARBA" id="ARBA00004651"/>
    </source>
</evidence>
<feature type="domain" description="EamA" evidence="7">
    <location>
        <begin position="148"/>
        <end position="287"/>
    </location>
</feature>
<feature type="transmembrane region" description="Helical" evidence="6">
    <location>
        <begin position="211"/>
        <end position="236"/>
    </location>
</feature>
<comment type="caution">
    <text evidence="8">The sequence shown here is derived from an EMBL/GenBank/DDBJ whole genome shotgun (WGS) entry which is preliminary data.</text>
</comment>
<evidence type="ECO:0000256" key="2">
    <source>
        <dbReference type="ARBA" id="ARBA00022475"/>
    </source>
</evidence>
<dbReference type="InterPro" id="IPR000620">
    <property type="entry name" value="EamA_dom"/>
</dbReference>
<feature type="transmembrane region" description="Helical" evidence="6">
    <location>
        <begin position="32"/>
        <end position="53"/>
    </location>
</feature>
<comment type="subcellular location">
    <subcellularLocation>
        <location evidence="1">Cell membrane</location>
        <topology evidence="1">Multi-pass membrane protein</topology>
    </subcellularLocation>
</comment>
<evidence type="ECO:0000256" key="3">
    <source>
        <dbReference type="ARBA" id="ARBA00022692"/>
    </source>
</evidence>
<gene>
    <name evidence="8" type="ORF">ENM46_00390</name>
</gene>
<dbReference type="SUPFAM" id="SSF103481">
    <property type="entry name" value="Multidrug resistance efflux transporter EmrE"/>
    <property type="match status" value="1"/>
</dbReference>
<evidence type="ECO:0000256" key="5">
    <source>
        <dbReference type="ARBA" id="ARBA00023136"/>
    </source>
</evidence>
<feature type="transmembrane region" description="Helical" evidence="6">
    <location>
        <begin position="151"/>
        <end position="170"/>
    </location>
</feature>
<evidence type="ECO:0000313" key="8">
    <source>
        <dbReference type="EMBL" id="HHR33388.1"/>
    </source>
</evidence>
<keyword evidence="4 6" id="KW-1133">Transmembrane helix</keyword>
<keyword evidence="2" id="KW-1003">Cell membrane</keyword>
<dbReference type="Pfam" id="PF00892">
    <property type="entry name" value="EamA"/>
    <property type="match status" value="2"/>
</dbReference>
<feature type="transmembrane region" description="Helical" evidence="6">
    <location>
        <begin position="122"/>
        <end position="139"/>
    </location>
</feature>
<keyword evidence="5 6" id="KW-0472">Membrane</keyword>
<evidence type="ECO:0000256" key="6">
    <source>
        <dbReference type="SAM" id="Phobius"/>
    </source>
</evidence>
<dbReference type="AlphaFoldDB" id="A0A7C5Y571"/>